<sequence length="169" mass="17570">MIAVRWQDLDVAIQVSVCGPRDCTSEDESNAREVGRLLAERGAVVICGGYTGVMAAVAAGARSAGGTVVGILSRADRQDANPDLSIVIPTGVGEARNGIIVNSADAVIVIGGSWGTLSELALAMRRGRTAVVQLGGWRILDRDGRPLTGVEHVSTPEEALARTGLWPGR</sequence>
<evidence type="ECO:0000313" key="2">
    <source>
        <dbReference type="Proteomes" id="UP000627984"/>
    </source>
</evidence>
<protein>
    <submittedName>
        <fullName evidence="1">Lysine decarboxylase</fullName>
    </submittedName>
</protein>
<dbReference type="InterPro" id="IPR005268">
    <property type="entry name" value="CHP00725"/>
</dbReference>
<dbReference type="Pfam" id="PF18306">
    <property type="entry name" value="LDcluster4"/>
    <property type="match status" value="1"/>
</dbReference>
<accession>A0AA37BG31</accession>
<dbReference type="GO" id="GO:0005829">
    <property type="term" value="C:cytosol"/>
    <property type="evidence" value="ECO:0007669"/>
    <property type="project" value="TreeGrafter"/>
</dbReference>
<reference evidence="1" key="2">
    <citation type="submission" date="2022-09" db="EMBL/GenBank/DDBJ databases">
        <authorList>
            <person name="Sun Q."/>
            <person name="Ohkuma M."/>
        </authorList>
    </citation>
    <scope>NUCLEOTIDE SEQUENCE</scope>
    <source>
        <strain evidence="1">JCM 3093</strain>
    </source>
</reference>
<gene>
    <name evidence="1" type="ORF">GCM10010126_26230</name>
</gene>
<dbReference type="Gene3D" id="3.40.50.450">
    <property type="match status" value="1"/>
</dbReference>
<dbReference type="AlphaFoldDB" id="A0AA37BG31"/>
<dbReference type="InterPro" id="IPR041164">
    <property type="entry name" value="LDcluster4"/>
</dbReference>
<dbReference type="PANTHER" id="PTHR43393">
    <property type="entry name" value="CYTOKININ RIBOSIDE 5'-MONOPHOSPHATE PHOSPHORIBOHYDROLASE"/>
    <property type="match status" value="1"/>
</dbReference>
<dbReference type="PANTHER" id="PTHR43393:SF3">
    <property type="entry name" value="LYSINE DECARBOXYLASE-LIKE PROTEIN"/>
    <property type="match status" value="1"/>
</dbReference>
<organism evidence="1 2">
    <name type="scientific">Planomonospora parontospora</name>
    <dbReference type="NCBI Taxonomy" id="58119"/>
    <lineage>
        <taxon>Bacteria</taxon>
        <taxon>Bacillati</taxon>
        <taxon>Actinomycetota</taxon>
        <taxon>Actinomycetes</taxon>
        <taxon>Streptosporangiales</taxon>
        <taxon>Streptosporangiaceae</taxon>
        <taxon>Planomonospora</taxon>
    </lineage>
</organism>
<dbReference type="RefSeq" id="WP_239319859.1">
    <property type="nucleotide sequence ID" value="NZ_BMQD01000007.1"/>
</dbReference>
<comment type="caution">
    <text evidence="1">The sequence shown here is derived from an EMBL/GenBank/DDBJ whole genome shotgun (WGS) entry which is preliminary data.</text>
</comment>
<name>A0AA37BG31_9ACTN</name>
<dbReference type="EMBL" id="BMQD01000007">
    <property type="protein sequence ID" value="GGK65660.1"/>
    <property type="molecule type" value="Genomic_DNA"/>
</dbReference>
<dbReference type="SUPFAM" id="SSF102405">
    <property type="entry name" value="MCP/YpsA-like"/>
    <property type="match status" value="1"/>
</dbReference>
<dbReference type="InterPro" id="IPR052341">
    <property type="entry name" value="LOG_family_nucleotidases"/>
</dbReference>
<dbReference type="NCBIfam" id="TIGR00725">
    <property type="entry name" value="TIGR00725 family protein"/>
    <property type="match status" value="1"/>
</dbReference>
<dbReference type="Proteomes" id="UP000627984">
    <property type="component" value="Unassembled WGS sequence"/>
</dbReference>
<evidence type="ECO:0000313" key="1">
    <source>
        <dbReference type="EMBL" id="GGK65660.1"/>
    </source>
</evidence>
<proteinExistence type="predicted"/>
<reference evidence="1" key="1">
    <citation type="journal article" date="2014" name="Int. J. Syst. Evol. Microbiol.">
        <title>Complete genome sequence of Corynebacterium casei LMG S-19264T (=DSM 44701T), isolated from a smear-ripened cheese.</title>
        <authorList>
            <consortium name="US DOE Joint Genome Institute (JGI-PGF)"/>
            <person name="Walter F."/>
            <person name="Albersmeier A."/>
            <person name="Kalinowski J."/>
            <person name="Ruckert C."/>
        </authorList>
    </citation>
    <scope>NUCLEOTIDE SEQUENCE</scope>
    <source>
        <strain evidence="1">JCM 3093</strain>
    </source>
</reference>